<dbReference type="Proteomes" id="UP000282971">
    <property type="component" value="Unassembled WGS sequence"/>
</dbReference>
<protein>
    <recommendedName>
        <fullName evidence="3">Large polyvalent protein associated domain-containing protein</fullName>
    </recommendedName>
</protein>
<evidence type="ECO:0000313" key="2">
    <source>
        <dbReference type="Proteomes" id="UP000282971"/>
    </source>
</evidence>
<proteinExistence type="predicted"/>
<organism evidence="1 2">
    <name type="scientific">Sphingomonas crocodyli</name>
    <dbReference type="NCBI Taxonomy" id="1979270"/>
    <lineage>
        <taxon>Bacteria</taxon>
        <taxon>Pseudomonadati</taxon>
        <taxon>Pseudomonadota</taxon>
        <taxon>Alphaproteobacteria</taxon>
        <taxon>Sphingomonadales</taxon>
        <taxon>Sphingomonadaceae</taxon>
        <taxon>Sphingomonas</taxon>
    </lineage>
</organism>
<accession>A0A437M0R2</accession>
<evidence type="ECO:0008006" key="3">
    <source>
        <dbReference type="Google" id="ProtNLM"/>
    </source>
</evidence>
<dbReference type="RefSeq" id="WP_127745302.1">
    <property type="nucleotide sequence ID" value="NZ_SACN01000002.1"/>
</dbReference>
<evidence type="ECO:0000313" key="1">
    <source>
        <dbReference type="EMBL" id="RVT91290.1"/>
    </source>
</evidence>
<dbReference type="EMBL" id="SACN01000002">
    <property type="protein sequence ID" value="RVT91290.1"/>
    <property type="molecule type" value="Genomic_DNA"/>
</dbReference>
<reference evidence="1 2" key="1">
    <citation type="submission" date="2019-01" db="EMBL/GenBank/DDBJ databases">
        <authorList>
            <person name="Chen W.-M."/>
        </authorList>
    </citation>
    <scope>NUCLEOTIDE SEQUENCE [LARGE SCALE GENOMIC DNA]</scope>
    <source>
        <strain evidence="1 2">CCP-7</strain>
    </source>
</reference>
<dbReference type="OrthoDB" id="7029574at2"/>
<gene>
    <name evidence="1" type="ORF">EOD43_17440</name>
</gene>
<keyword evidence="2" id="KW-1185">Reference proteome</keyword>
<comment type="caution">
    <text evidence="1">The sequence shown here is derived from an EMBL/GenBank/DDBJ whole genome shotgun (WGS) entry which is preliminary data.</text>
</comment>
<sequence>MTWTSADEREYQGLLRQRRLIEARQHGDAALAQANASRATPAAKEGFSLWRAGVGAVRDAAQGAIDFVDDAGDYLAEKTNAPSLVLGKLATNGVAEVVRWDEYQRRTAAVGGDFMDAKLPQPRGSENAGTAEKVVRGIGSFVVPFTAAMRTMRGVEAVTTVGKAAKAVAAGTVANLANVDPAANNLAGILRDTFNIDSETLDFLAAHNDEDGITTRVKAAVTNLPLDIGMEAAMAAGGAAFRMYRDLRSVSAESRALVEAAQSDLTIKRTLADARADLGDSPVRLPGGERPADQVGAVSVPKGANDVDAPAKAGAGPKAVEPAVQAVPPSGNADAPPVLPMATEGASTADAARMVPAPKRIETLDDFMDYAKGVVGNVTDPAELDRLATALVENPHNALDQLGIDPLKLNYELLDDPTKLIAIQDSLGTLLDGITQKTGRTGIHVTNAETIKSARALAMSPRVLMGVMQNTAGLAGKLTGARIIVGQHAHKLLGSVDEAIAEMAAGSAGKAYNQFLEDLHRHAHLLGVLRGAGSEVGRALQSLQMRMEVTKAGKVVTAQASDALAKARALAARDAARDARVAAKQAEKQAAKDAKDAARAAKEVDQSAPEVIEFLEKLSQHELDSAALGDIATKHGLEPRAVAKQLGLDWKQLDTMEKAQKAYTDLFQDVATDAGKLRLLNQLKEVKGDLPALSRIIKVRNGNALNRADAAVRDTIGNLFSTGTAYFNVLSGATQLGLKSMTHLLASTGHMAMSRLGLGGDNALAARVHLLKSWANVHAPMVAFTDAMTNTWKLLQKEGLNELAALSDTAGFEAFAKRAQAASIKAGDGVVRGVVRDETRQGFGWYVSPERLRSVLAEAEDWPVGRFGQEGLRWFGRAVATTINVPGSASRLMTSAFINAPDQFMGSLAFRAGAHTAAIDKAVEEAMEAELKGAALLDYVKARSMDLAEHLDGTTAEPFDAGVEAVLENEGRDFAKSVLFQDDVEWRGAHALAAMGEVPIVGTIVLPFIRTPLRILERSLVDFTPLGLLKNTVREAWASGDTTLRGEIAARYTLATSMMLMGIYFTTTQDIVGYNGGIRNSARLTRPSYSIRIGGDVWEFNRADPLGTVLGLSADFVESLRHTSDSDDGLPERVFEAGMWAVFKSILSKSWLQSMSPLIETMAATNEAAFGTKLDRLAAGMGQRFVPGSGVQRQFDKAINGEVREAQGLIEGWLKGSWGSATLPVKRDPLLGRPLDMLPGERMFGVRAGPEVDDVLERELADLYFDLPAASRKQRGVEMTSAQYSRWLELKGQVVTDASGLTAEGKLTALVGLPEWATAGREQKLDAVRNAVRGYARLATEQLIQEDKKFAFDVLKARNRDLFLGQSRTVEEADAETLRFAKELGITVGEPAGN</sequence>
<name>A0A437M0R2_9SPHN</name>